<dbReference type="InterPro" id="IPR000531">
    <property type="entry name" value="Beta-barrel_TonB"/>
</dbReference>
<dbReference type="InterPro" id="IPR036942">
    <property type="entry name" value="Beta-barrel_TonB_sf"/>
</dbReference>
<organism evidence="5 6">
    <name type="scientific">Aquamicrobium segne</name>
    <dbReference type="NCBI Taxonomy" id="469547"/>
    <lineage>
        <taxon>Bacteria</taxon>
        <taxon>Pseudomonadati</taxon>
        <taxon>Pseudomonadota</taxon>
        <taxon>Alphaproteobacteria</taxon>
        <taxon>Hyphomicrobiales</taxon>
        <taxon>Phyllobacteriaceae</taxon>
        <taxon>Aquamicrobium</taxon>
    </lineage>
</organism>
<dbReference type="Pfam" id="PF00593">
    <property type="entry name" value="TonB_dep_Rec_b-barrel"/>
    <property type="match status" value="1"/>
</dbReference>
<dbReference type="Gene3D" id="2.40.170.20">
    <property type="entry name" value="TonB-dependent receptor, beta-barrel domain"/>
    <property type="match status" value="1"/>
</dbReference>
<evidence type="ECO:0000313" key="6">
    <source>
        <dbReference type="Proteomes" id="UP001596016"/>
    </source>
</evidence>
<sequence length="396" mass="44730">MGEASGWTSGEEGAFRYFVGGQYQRRRINESSGELEFDGDGAPDGGSWQDQERTFDEFFGTGRFEYDLTDADTLIFSPTFSSSKENRVQSSFDWDDDHTIFETRNDETRNRKRQSFAGYTEWQHEFDNGIRSRIFFDYQTGFETTRRVGHKYDIDPAGNPVSTPKLTLRDAEIDLERFAPGMVFNGTTGIHSWEAGLGTSRNTRSENEDKDGVFVGDRTFDVEEKIHYGYLSDSFSLLGPDLMTVGVRLENSQTETTDITGGKHRINEMAVNPSLQYRYSVNNDLDLRLGIARTLRRPDLRDLTPTLKDGKGTIVSPHKRGNPETAPEKIWDIDAGGEWHILDGTGIVSANFSVAVSPIRSRIFFMRNPGNGFPRRAMSAMVSSMVLRQKFAHPSI</sequence>
<protein>
    <submittedName>
        <fullName evidence="5">TonB-dependent receptor plug domain-containing protein</fullName>
    </submittedName>
</protein>
<dbReference type="EMBL" id="JBHSLL010000016">
    <property type="protein sequence ID" value="MFC5385615.1"/>
    <property type="molecule type" value="Genomic_DNA"/>
</dbReference>
<comment type="subcellular location">
    <subcellularLocation>
        <location evidence="1">Cell outer membrane</location>
    </subcellularLocation>
</comment>
<keyword evidence="2" id="KW-0472">Membrane</keyword>
<proteinExistence type="predicted"/>
<evidence type="ECO:0000256" key="2">
    <source>
        <dbReference type="ARBA" id="ARBA00023136"/>
    </source>
</evidence>
<keyword evidence="3" id="KW-0998">Cell outer membrane</keyword>
<name>A0ABW0GVR8_9HYPH</name>
<keyword evidence="5" id="KW-0675">Receptor</keyword>
<keyword evidence="6" id="KW-1185">Reference proteome</keyword>
<dbReference type="Proteomes" id="UP001596016">
    <property type="component" value="Unassembled WGS sequence"/>
</dbReference>
<evidence type="ECO:0000256" key="3">
    <source>
        <dbReference type="ARBA" id="ARBA00023237"/>
    </source>
</evidence>
<dbReference type="RefSeq" id="WP_378228618.1">
    <property type="nucleotide sequence ID" value="NZ_JBHSLL010000016.1"/>
</dbReference>
<evidence type="ECO:0000313" key="5">
    <source>
        <dbReference type="EMBL" id="MFC5385615.1"/>
    </source>
</evidence>
<dbReference type="PANTHER" id="PTHR40980">
    <property type="entry name" value="PLUG DOMAIN-CONTAINING PROTEIN"/>
    <property type="match status" value="1"/>
</dbReference>
<reference evidence="6" key="1">
    <citation type="journal article" date="2019" name="Int. J. Syst. Evol. Microbiol.">
        <title>The Global Catalogue of Microorganisms (GCM) 10K type strain sequencing project: providing services to taxonomists for standard genome sequencing and annotation.</title>
        <authorList>
            <consortium name="The Broad Institute Genomics Platform"/>
            <consortium name="The Broad Institute Genome Sequencing Center for Infectious Disease"/>
            <person name="Wu L."/>
            <person name="Ma J."/>
        </authorList>
    </citation>
    <scope>NUCLEOTIDE SEQUENCE [LARGE SCALE GENOMIC DNA]</scope>
    <source>
        <strain evidence="6">CGMCC 4.1415</strain>
    </source>
</reference>
<comment type="caution">
    <text evidence="5">The sequence shown here is derived from an EMBL/GenBank/DDBJ whole genome shotgun (WGS) entry which is preliminary data.</text>
</comment>
<feature type="domain" description="TonB-dependent receptor-like beta-barrel" evidence="4">
    <location>
        <begin position="65"/>
        <end position="352"/>
    </location>
</feature>
<evidence type="ECO:0000256" key="1">
    <source>
        <dbReference type="ARBA" id="ARBA00004442"/>
    </source>
</evidence>
<gene>
    <name evidence="5" type="ORF">ACFPLB_06490</name>
</gene>
<dbReference type="SUPFAM" id="SSF56935">
    <property type="entry name" value="Porins"/>
    <property type="match status" value="1"/>
</dbReference>
<accession>A0ABW0GVR8</accession>
<dbReference type="PANTHER" id="PTHR40980:SF4">
    <property type="entry name" value="TONB-DEPENDENT RECEPTOR-LIKE BETA-BARREL DOMAIN-CONTAINING PROTEIN"/>
    <property type="match status" value="1"/>
</dbReference>
<evidence type="ECO:0000259" key="4">
    <source>
        <dbReference type="Pfam" id="PF00593"/>
    </source>
</evidence>